<dbReference type="PANTHER" id="PTHR22916">
    <property type="entry name" value="GLYCOSYLTRANSFERASE"/>
    <property type="match status" value="1"/>
</dbReference>
<accession>A0A4Q1KAU9</accession>
<keyword evidence="2" id="KW-0808">Transferase</keyword>
<dbReference type="Proteomes" id="UP000289857">
    <property type="component" value="Unassembled WGS sequence"/>
</dbReference>
<dbReference type="InterPro" id="IPR029044">
    <property type="entry name" value="Nucleotide-diphossugar_trans"/>
</dbReference>
<dbReference type="CDD" id="cd00761">
    <property type="entry name" value="Glyco_tranf_GTA_type"/>
    <property type="match status" value="1"/>
</dbReference>
<dbReference type="EMBL" id="SBKN01000002">
    <property type="protein sequence ID" value="RXR23520.1"/>
    <property type="molecule type" value="Genomic_DNA"/>
</dbReference>
<evidence type="ECO:0000259" key="1">
    <source>
        <dbReference type="Pfam" id="PF00535"/>
    </source>
</evidence>
<dbReference type="RefSeq" id="WP_129460999.1">
    <property type="nucleotide sequence ID" value="NZ_SBKN01000002.1"/>
</dbReference>
<dbReference type="OrthoDB" id="761861at2"/>
<evidence type="ECO:0000313" key="2">
    <source>
        <dbReference type="EMBL" id="RXR23520.1"/>
    </source>
</evidence>
<organism evidence="2 3">
    <name type="scientific">Flavobacterium stagni</name>
    <dbReference type="NCBI Taxonomy" id="2506421"/>
    <lineage>
        <taxon>Bacteria</taxon>
        <taxon>Pseudomonadati</taxon>
        <taxon>Bacteroidota</taxon>
        <taxon>Flavobacteriia</taxon>
        <taxon>Flavobacteriales</taxon>
        <taxon>Flavobacteriaceae</taxon>
        <taxon>Flavobacterium</taxon>
    </lineage>
</organism>
<dbReference type="GO" id="GO:0016758">
    <property type="term" value="F:hexosyltransferase activity"/>
    <property type="evidence" value="ECO:0007669"/>
    <property type="project" value="UniProtKB-ARBA"/>
</dbReference>
<dbReference type="SUPFAM" id="SSF53448">
    <property type="entry name" value="Nucleotide-diphospho-sugar transferases"/>
    <property type="match status" value="1"/>
</dbReference>
<dbReference type="InterPro" id="IPR001173">
    <property type="entry name" value="Glyco_trans_2-like"/>
</dbReference>
<reference evidence="3" key="1">
    <citation type="submission" date="2019-01" db="EMBL/GenBank/DDBJ databases">
        <title>Cytophagaceae bacterium strain CAR-16.</title>
        <authorList>
            <person name="Chen W.-M."/>
        </authorList>
    </citation>
    <scope>NUCLEOTIDE SEQUENCE [LARGE SCALE GENOMIC DNA]</scope>
    <source>
        <strain evidence="3">WWJ-16</strain>
    </source>
</reference>
<keyword evidence="3" id="KW-1185">Reference proteome</keyword>
<dbReference type="Pfam" id="PF00535">
    <property type="entry name" value="Glycos_transf_2"/>
    <property type="match status" value="1"/>
</dbReference>
<name>A0A4Q1KAU9_9FLAO</name>
<evidence type="ECO:0000313" key="3">
    <source>
        <dbReference type="Proteomes" id="UP000289857"/>
    </source>
</evidence>
<gene>
    <name evidence="2" type="ORF">EQG61_06015</name>
</gene>
<dbReference type="AlphaFoldDB" id="A0A4Q1KAU9"/>
<dbReference type="PANTHER" id="PTHR22916:SF3">
    <property type="entry name" value="UDP-GLCNAC:BETAGAL BETA-1,3-N-ACETYLGLUCOSAMINYLTRANSFERASE-LIKE PROTEIN 1"/>
    <property type="match status" value="1"/>
</dbReference>
<protein>
    <submittedName>
        <fullName evidence="2">Glycosyltransferase family 2 protein</fullName>
    </submittedName>
</protein>
<feature type="domain" description="Glycosyltransferase 2-like" evidence="1">
    <location>
        <begin position="3"/>
        <end position="139"/>
    </location>
</feature>
<dbReference type="Gene3D" id="3.90.550.10">
    <property type="entry name" value="Spore Coat Polysaccharide Biosynthesis Protein SpsA, Chain A"/>
    <property type="match status" value="1"/>
</dbReference>
<comment type="caution">
    <text evidence="2">The sequence shown here is derived from an EMBL/GenBank/DDBJ whole genome shotgun (WGS) entry which is preliminary data.</text>
</comment>
<proteinExistence type="predicted"/>
<sequence>MLSILLPTYDRDMLPLVEVLHQQCIEAAYPFEILVFDDASHSHWNPSNEKINSWPHCQFISHTENKGRAANRNALAKAAKGTHFLFLDGDMMPQHADFILRYLKAIQEHHIVFGGIAYQTEKPTANLRLRWIYGKKREEIPVEKRQINPYATCLTSNLCIERKVFEAVQFNPTIASYGYEDLLFVKGIANTGQTITHIDNPAIHLGLEENEVFLEKTKQALENAKKMVQKGWITSKDIKALKWHKRILQWRLKPILYPILLLLAPQMKRNLRSSKPNIRIFDLYKLYYLMRN</sequence>